<dbReference type="Proteomes" id="UP000095606">
    <property type="component" value="Unassembled WGS sequence"/>
</dbReference>
<comment type="subcellular location">
    <subcellularLocation>
        <location evidence="1">Fimbrium</location>
    </subcellularLocation>
</comment>
<dbReference type="Gene3D" id="2.60.40.2580">
    <property type="match status" value="1"/>
</dbReference>
<dbReference type="AlphaFoldDB" id="A0A174RCB4"/>
<dbReference type="EMBL" id="CZAE01000018">
    <property type="protein sequence ID" value="CUP80670.1"/>
    <property type="molecule type" value="Genomic_DNA"/>
</dbReference>
<keyword evidence="4" id="KW-0281">Fimbrium</keyword>
<evidence type="ECO:0000256" key="2">
    <source>
        <dbReference type="ARBA" id="ARBA00006011"/>
    </source>
</evidence>
<evidence type="ECO:0000313" key="7">
    <source>
        <dbReference type="EMBL" id="UVQ76862.1"/>
    </source>
</evidence>
<organism evidence="6 8">
    <name type="scientific">Bacteroides faecis</name>
    <dbReference type="NCBI Taxonomy" id="674529"/>
    <lineage>
        <taxon>Bacteria</taxon>
        <taxon>Pseudomonadati</taxon>
        <taxon>Bacteroidota</taxon>
        <taxon>Bacteroidia</taxon>
        <taxon>Bacteroidales</taxon>
        <taxon>Bacteroidaceae</taxon>
        <taxon>Bacteroides</taxon>
    </lineage>
</organism>
<dbReference type="Proteomes" id="UP001060104">
    <property type="component" value="Chromosome"/>
</dbReference>
<dbReference type="PROSITE" id="PS00018">
    <property type="entry name" value="EF_HAND_1"/>
    <property type="match status" value="1"/>
</dbReference>
<dbReference type="InterPro" id="IPR018247">
    <property type="entry name" value="EF_Hand_1_Ca_BS"/>
</dbReference>
<evidence type="ECO:0000256" key="4">
    <source>
        <dbReference type="ARBA" id="ARBA00023263"/>
    </source>
</evidence>
<sequence length="952" mass="107955">MKKQNNISIYTKQIFSLVLMSILFFACQEEEIIKNNTVEEGIPVEIALNVSAPEMTTMTRGLRDEEEFQINDLYLLIFDSEGKTKAGTQYYSAEDLNGKIEGGQASPTHGTISGIKTTSGKSYIFAAANVGSNQLSGGKSIKEQLEQVNNISDLKAVTATLNSNTSTAQVDRTQAALVMCGAYTPASTGQTQENEGECNITKGTNTLNGKIVLERLDSHITFKISWGGKNSKVTSFELTGWKVYNVPIKSYLLSQEQDAVKSDKNDYAISPSEQKVTTDETGKSCSFDFYMLENRKHAKLYNGKAISSYAEREAEVKNNNLNTGEYKFVEPYATYVEIQANMELESSNTTTDGKKVANVKYTIHLGGGERDYTNFKSERNKKYTYNVTIVDTEDIRVEVQNKNEVRPGVEGDVIDAKTKVYTLDAHYNCFIIGLTKTQAKELSFMVKTPFGTSVTNTSNESERKMGDYKWIRFKRCTKEALATYPKNGSGLIDLFGLASDITSQSGNNYTTFYYTVFVDEYYYDQVPAGENWTQPYWKYFVNKENRYVILLFTPEYSLDKESSYADAQYLITQRSIQTYYSTEKFNSGQTALGMEHVNETGEPSTATPGISDLSNSNGYYNMYKYINRNNYKNWNNHASITSPNTAGYTFNITKDNAWSDCLSRNRDENNNGVIEPEELKWYLPTRDQLTGMFLGAESLTTPLFDADSYPQGSVSLNGDTRFHYLLSNNQKIWGEEGCSIGDRGYAGQPKQIRCVRNLNLDMNSSNATTESKKVGNVFTYNSTNHVFNLEQMDAKNIRGKVNGELGLHDNFSISNRPYKAFQMAKNFHTAEEGYGPWGEFVNIDQNHNSLCKNYYEKANRSDKGKWRTPNQREFMIMYTQDINFIRYTKNGGWYNDDIDYRAYTRTEWKYNKARHFGYNNGILFLDQPTSYNISLRCVRDVDVDSNGNIINE</sequence>
<reference evidence="6 8" key="1">
    <citation type="submission" date="2015-09" db="EMBL/GenBank/DDBJ databases">
        <authorList>
            <consortium name="Pathogen Informatics"/>
        </authorList>
    </citation>
    <scope>NUCLEOTIDE SEQUENCE [LARGE SCALE GENOMIC DNA]</scope>
    <source>
        <strain evidence="6 8">2789STDY5834846</strain>
    </source>
</reference>
<feature type="domain" description="Major fimbrial subunit protein N-terminal" evidence="5">
    <location>
        <begin position="44"/>
        <end position="186"/>
    </location>
</feature>
<gene>
    <name evidence="6" type="ORF">ERS852461_03427</name>
    <name evidence="7" type="ORF">NXY30_11050</name>
</gene>
<evidence type="ECO:0000313" key="9">
    <source>
        <dbReference type="Proteomes" id="UP001060104"/>
    </source>
</evidence>
<dbReference type="Pfam" id="PF06321">
    <property type="entry name" value="P_gingi_FimA"/>
    <property type="match status" value="1"/>
</dbReference>
<evidence type="ECO:0000313" key="6">
    <source>
        <dbReference type="EMBL" id="CUP80670.1"/>
    </source>
</evidence>
<evidence type="ECO:0000313" key="8">
    <source>
        <dbReference type="Proteomes" id="UP000095606"/>
    </source>
</evidence>
<dbReference type="PROSITE" id="PS51257">
    <property type="entry name" value="PROKAR_LIPOPROTEIN"/>
    <property type="match status" value="1"/>
</dbReference>
<dbReference type="GeneID" id="69589019"/>
<name>A0A174RCB4_9BACE</name>
<protein>
    <submittedName>
        <fullName evidence="7">DUF4906 domain-containing protein</fullName>
    </submittedName>
    <submittedName>
        <fullName evidence="6">Major fimbrial subunit protein (FimA)</fullName>
    </submittedName>
</protein>
<accession>A0A174RCB4</accession>
<keyword evidence="3" id="KW-0732">Signal</keyword>
<comment type="similarity">
    <text evidence="2">Belongs to the bacteroidetes fimbrillin superfamily. FimA/Mfa1 family.</text>
</comment>
<reference evidence="7" key="2">
    <citation type="submission" date="2022-08" db="EMBL/GenBank/DDBJ databases">
        <title>Genome Sequencing of Bacteroides fragilis Group Isolates with Nanopore Technology.</title>
        <authorList>
            <person name="Tisza M.J."/>
            <person name="Smith D."/>
            <person name="Dekker J.P."/>
        </authorList>
    </citation>
    <scope>NUCLEOTIDE SEQUENCE</scope>
    <source>
        <strain evidence="7">BFG-527</strain>
    </source>
</reference>
<dbReference type="InterPro" id="IPR029141">
    <property type="entry name" value="FimA_N"/>
</dbReference>
<keyword evidence="9" id="KW-1185">Reference proteome</keyword>
<dbReference type="GO" id="GO:0009289">
    <property type="term" value="C:pilus"/>
    <property type="evidence" value="ECO:0007669"/>
    <property type="project" value="UniProtKB-SubCell"/>
</dbReference>
<evidence type="ECO:0000256" key="1">
    <source>
        <dbReference type="ARBA" id="ARBA00004561"/>
    </source>
</evidence>
<evidence type="ECO:0000259" key="5">
    <source>
        <dbReference type="Pfam" id="PF06321"/>
    </source>
</evidence>
<dbReference type="EMBL" id="CP103141">
    <property type="protein sequence ID" value="UVQ76862.1"/>
    <property type="molecule type" value="Genomic_DNA"/>
</dbReference>
<dbReference type="RefSeq" id="WP_022302085.1">
    <property type="nucleotide sequence ID" value="NZ_CAJTBQ010000078.1"/>
</dbReference>
<evidence type="ECO:0000256" key="3">
    <source>
        <dbReference type="ARBA" id="ARBA00022729"/>
    </source>
</evidence>
<proteinExistence type="inferred from homology"/>